<organism evidence="3 4">
    <name type="scientific">Heracleum sosnowskyi</name>
    <dbReference type="NCBI Taxonomy" id="360622"/>
    <lineage>
        <taxon>Eukaryota</taxon>
        <taxon>Viridiplantae</taxon>
        <taxon>Streptophyta</taxon>
        <taxon>Embryophyta</taxon>
        <taxon>Tracheophyta</taxon>
        <taxon>Spermatophyta</taxon>
        <taxon>Magnoliopsida</taxon>
        <taxon>eudicotyledons</taxon>
        <taxon>Gunneridae</taxon>
        <taxon>Pentapetalae</taxon>
        <taxon>asterids</taxon>
        <taxon>campanulids</taxon>
        <taxon>Apiales</taxon>
        <taxon>Apiaceae</taxon>
        <taxon>Apioideae</taxon>
        <taxon>apioid superclade</taxon>
        <taxon>Tordylieae</taxon>
        <taxon>Tordyliinae</taxon>
        <taxon>Heracleum</taxon>
    </lineage>
</organism>
<dbReference type="InterPro" id="IPR032675">
    <property type="entry name" value="LRR_dom_sf"/>
</dbReference>
<dbReference type="EMBL" id="JAUIZM010000003">
    <property type="protein sequence ID" value="KAK1392303.1"/>
    <property type="molecule type" value="Genomic_DNA"/>
</dbReference>
<dbReference type="Proteomes" id="UP001237642">
    <property type="component" value="Unassembled WGS sequence"/>
</dbReference>
<proteinExistence type="predicted"/>
<gene>
    <name evidence="3" type="ORF">POM88_011359</name>
</gene>
<keyword evidence="1" id="KW-0611">Plant defense</keyword>
<feature type="domain" description="Disease resistance protein At4g27190-like leucine-rich repeats" evidence="2">
    <location>
        <begin position="93"/>
        <end position="217"/>
    </location>
</feature>
<dbReference type="PANTHER" id="PTHR33463:SF209">
    <property type="entry name" value="DISEASE RESISTANCE PROTEIN RPS2-LIKE"/>
    <property type="match status" value="1"/>
</dbReference>
<reference evidence="3" key="1">
    <citation type="submission" date="2023-02" db="EMBL/GenBank/DDBJ databases">
        <title>Genome of toxic invasive species Heracleum sosnowskyi carries increased number of genes despite the absence of recent whole-genome duplications.</title>
        <authorList>
            <person name="Schelkunov M."/>
            <person name="Shtratnikova V."/>
            <person name="Makarenko M."/>
            <person name="Klepikova A."/>
            <person name="Omelchenko D."/>
            <person name="Novikova G."/>
            <person name="Obukhova E."/>
            <person name="Bogdanov V."/>
            <person name="Penin A."/>
            <person name="Logacheva M."/>
        </authorList>
    </citation>
    <scope>NUCLEOTIDE SEQUENCE</scope>
    <source>
        <strain evidence="3">Hsosn_3</strain>
        <tissue evidence="3">Leaf</tissue>
    </source>
</reference>
<reference evidence="3" key="2">
    <citation type="submission" date="2023-05" db="EMBL/GenBank/DDBJ databases">
        <authorList>
            <person name="Schelkunov M.I."/>
        </authorList>
    </citation>
    <scope>NUCLEOTIDE SEQUENCE</scope>
    <source>
        <strain evidence="3">Hsosn_3</strain>
        <tissue evidence="3">Leaf</tissue>
    </source>
</reference>
<keyword evidence="4" id="KW-1185">Reference proteome</keyword>
<dbReference type="Gene3D" id="3.80.10.10">
    <property type="entry name" value="Ribonuclease Inhibitor"/>
    <property type="match status" value="1"/>
</dbReference>
<evidence type="ECO:0000259" key="2">
    <source>
        <dbReference type="Pfam" id="PF23247"/>
    </source>
</evidence>
<evidence type="ECO:0000313" key="3">
    <source>
        <dbReference type="EMBL" id="KAK1392303.1"/>
    </source>
</evidence>
<evidence type="ECO:0000256" key="1">
    <source>
        <dbReference type="ARBA" id="ARBA00022821"/>
    </source>
</evidence>
<evidence type="ECO:0000313" key="4">
    <source>
        <dbReference type="Proteomes" id="UP001237642"/>
    </source>
</evidence>
<dbReference type="InterPro" id="IPR057135">
    <property type="entry name" value="At4g27190-like_LRR"/>
</dbReference>
<protein>
    <recommendedName>
        <fullName evidence="2">Disease resistance protein At4g27190-like leucine-rich repeats domain-containing protein</fullName>
    </recommendedName>
</protein>
<accession>A0AAD8IW34</accession>
<dbReference type="Pfam" id="PF23247">
    <property type="entry name" value="LRR_RPS2"/>
    <property type="match status" value="1"/>
</dbReference>
<sequence>MLEVVDCRLLEHIVENVRGDETSDNNIILFRKLQVLKLVNLPSLTSFWCYQSRKANTCKVAFRFLRLSSIVLKYLPDLKSFFHGANYEFHMPRISRVIIRKCGLSNTLFTRSVFRNLRTLHDLTVFDCEFLEGIFEDAKCEETLDMIDKIITLDQVSIIHLEGLPKLKSIFFGATYECYMPSLKYVNIIGCGLSVLFTYSVFREIQQIEKLHVSNCESLERIVEEVGGDETSEENCKSITLFRLSSITLQFLPNLKSFGCASSYVFNMPKLQNFRLIKCPQIEYSVPKK</sequence>
<comment type="caution">
    <text evidence="3">The sequence shown here is derived from an EMBL/GenBank/DDBJ whole genome shotgun (WGS) entry which is preliminary data.</text>
</comment>
<dbReference type="PANTHER" id="PTHR33463">
    <property type="entry name" value="NB-ARC DOMAIN-CONTAINING PROTEIN-RELATED"/>
    <property type="match status" value="1"/>
</dbReference>
<dbReference type="AlphaFoldDB" id="A0AAD8IW34"/>
<name>A0AAD8IW34_9APIA</name>
<dbReference type="SUPFAM" id="SSF52058">
    <property type="entry name" value="L domain-like"/>
    <property type="match status" value="1"/>
</dbReference>
<dbReference type="InterPro" id="IPR050905">
    <property type="entry name" value="Plant_NBS-LRR"/>
</dbReference>